<accession>A0A1M7J9R5</accession>
<keyword evidence="2" id="KW-1185">Reference proteome</keyword>
<evidence type="ECO:0000313" key="2">
    <source>
        <dbReference type="Proteomes" id="UP000190235"/>
    </source>
</evidence>
<dbReference type="Proteomes" id="UP000190235">
    <property type="component" value="Chromosome I"/>
</dbReference>
<gene>
    <name evidence="1" type="ORF">SAMN05878281_0871</name>
</gene>
<dbReference type="AlphaFoldDB" id="A0A1M7J9R5"/>
<dbReference type="EMBL" id="LT670848">
    <property type="protein sequence ID" value="SHM49641.1"/>
    <property type="molecule type" value="Genomic_DNA"/>
</dbReference>
<name>A0A1M7J9R5_9FLAO</name>
<reference evidence="2" key="1">
    <citation type="submission" date="2016-11" db="EMBL/GenBank/DDBJ databases">
        <authorList>
            <person name="Varghese N."/>
            <person name="Submissions S."/>
        </authorList>
    </citation>
    <scope>NUCLEOTIDE SEQUENCE [LARGE SCALE GENOMIC DNA]</scope>
    <source>
        <strain evidence="2">ACAM 48</strain>
    </source>
</reference>
<protein>
    <submittedName>
        <fullName evidence="1">Uncharacterized protein</fullName>
    </submittedName>
</protein>
<dbReference type="STRING" id="143223.SAMN05878281_0871"/>
<proteinExistence type="predicted"/>
<organism evidence="1 2">
    <name type="scientific">Salegentibacter salegens</name>
    <dbReference type="NCBI Taxonomy" id="143223"/>
    <lineage>
        <taxon>Bacteria</taxon>
        <taxon>Pseudomonadati</taxon>
        <taxon>Bacteroidota</taxon>
        <taxon>Flavobacteriia</taxon>
        <taxon>Flavobacteriales</taxon>
        <taxon>Flavobacteriaceae</taxon>
        <taxon>Salegentibacter</taxon>
    </lineage>
</organism>
<sequence>MKKYEVIRIIIGLFLSIGYISCSNDDEIINIQPSTSLIEMEAEGGEAEIYFPNGDWHIAKVINQNGHSNIHGSIFSLNGEMIKENSVLSLDEEGEIRAIWGNKGFVITRVTQSSLKILVKENSTGEEFGFLVVLQSGEEFKEIKVNQKKSLGYQFHNVEFSLKEEDGDSLFVKKGTTYRFNVQTSQEFSFSPYGGIDVENQSNFVSSEKDAFVWIENDSVMLEVPIDIYNNEIYFNGEERLYSKYTSVKPHGFEEKDTVTIPPGKSVFFIEQEWRKRQVSYKLSLTNNRTGDEKNIEGKWIEVAPTGKYNVQWQD</sequence>
<evidence type="ECO:0000313" key="1">
    <source>
        <dbReference type="EMBL" id="SHM49641.1"/>
    </source>
</evidence>